<dbReference type="InterPro" id="IPR003812">
    <property type="entry name" value="Fido"/>
</dbReference>
<dbReference type="PROSITE" id="PS51459">
    <property type="entry name" value="FIDO"/>
    <property type="match status" value="1"/>
</dbReference>
<dbReference type="PANTHER" id="PTHR13504">
    <property type="entry name" value="FIDO DOMAIN-CONTAINING PROTEIN DDB_G0283145"/>
    <property type="match status" value="1"/>
</dbReference>
<sequence length="252" mass="28820">MISKQNTCYNQTMNFQKLDQLKTKLDIHRPLDNSIVKNLREDLILRWTYNSNAIEGNTLTLNETKVALEGITVGGKSLREHFEAINHKEAILFVESLVEKDEVLSEYTIKSLHALILKNVDDSNAGSYRNVNVLISGATHRPPTNIEVPSQMEAFITWYKNEAQTLHPIERACHVHVDFVGIHPFIDGNGRISRLLMNFELMKSGFPPVVLKVENRLAYYDALDKAHTLGDYEPFTTLVEESFEPYWYVLGV</sequence>
<dbReference type="AlphaFoldDB" id="A0A6S6SHR1"/>
<dbReference type="GO" id="GO:0005524">
    <property type="term" value="F:ATP binding"/>
    <property type="evidence" value="ECO:0007669"/>
    <property type="project" value="UniProtKB-KW"/>
</dbReference>
<accession>A0A6S6SHR1</accession>
<dbReference type="PANTHER" id="PTHR13504:SF38">
    <property type="entry name" value="FIDO DOMAIN-CONTAINING PROTEIN"/>
    <property type="match status" value="1"/>
</dbReference>
<dbReference type="InterPro" id="IPR036597">
    <property type="entry name" value="Fido-like_dom_sf"/>
</dbReference>
<dbReference type="EMBL" id="CACVAR010000127">
    <property type="protein sequence ID" value="CAA6804889.1"/>
    <property type="molecule type" value="Genomic_DNA"/>
</dbReference>
<evidence type="ECO:0000256" key="2">
    <source>
        <dbReference type="PIRSR" id="PIRSR640198-2"/>
    </source>
</evidence>
<feature type="site" description="Important for autoinhibition of adenylyltransferase activity" evidence="3">
    <location>
        <position position="55"/>
    </location>
</feature>
<dbReference type="InterPro" id="IPR040198">
    <property type="entry name" value="Fido_containing"/>
</dbReference>
<evidence type="ECO:0000259" key="4">
    <source>
        <dbReference type="PROSITE" id="PS51459"/>
    </source>
</evidence>
<keyword evidence="2" id="KW-0547">Nucleotide-binding</keyword>
<evidence type="ECO:0000313" key="5">
    <source>
        <dbReference type="EMBL" id="CAA6804889.1"/>
    </source>
</evidence>
<name>A0A6S6SHR1_9BACT</name>
<reference evidence="5" key="1">
    <citation type="submission" date="2020-01" db="EMBL/GenBank/DDBJ databases">
        <authorList>
            <person name="Meier V. D."/>
            <person name="Meier V D."/>
        </authorList>
    </citation>
    <scope>NUCLEOTIDE SEQUENCE</scope>
    <source>
        <strain evidence="5">HLG_WM_MAG_03</strain>
    </source>
</reference>
<feature type="active site" evidence="1">
    <location>
        <position position="183"/>
    </location>
</feature>
<protein>
    <submittedName>
        <fullName evidence="5">Cell filamentation protein Fic</fullName>
    </submittedName>
</protein>
<dbReference type="Pfam" id="PF02661">
    <property type="entry name" value="Fic"/>
    <property type="match status" value="1"/>
</dbReference>
<proteinExistence type="predicted"/>
<gene>
    <name evidence="5" type="ORF">HELGO_WM35797</name>
</gene>
<evidence type="ECO:0000256" key="1">
    <source>
        <dbReference type="PIRSR" id="PIRSR640198-1"/>
    </source>
</evidence>
<organism evidence="5">
    <name type="scientific">uncultured Sulfurovum sp</name>
    <dbReference type="NCBI Taxonomy" id="269237"/>
    <lineage>
        <taxon>Bacteria</taxon>
        <taxon>Pseudomonadati</taxon>
        <taxon>Campylobacterota</taxon>
        <taxon>Epsilonproteobacteria</taxon>
        <taxon>Campylobacterales</taxon>
        <taxon>Sulfurovaceae</taxon>
        <taxon>Sulfurovum</taxon>
        <taxon>environmental samples</taxon>
    </lineage>
</organism>
<feature type="binding site" evidence="2">
    <location>
        <begin position="187"/>
        <end position="194"/>
    </location>
    <ligand>
        <name>ATP</name>
        <dbReference type="ChEBI" id="CHEBI:30616"/>
    </ligand>
</feature>
<feature type="binding site" evidence="2">
    <location>
        <begin position="219"/>
        <end position="220"/>
    </location>
    <ligand>
        <name>ATP</name>
        <dbReference type="ChEBI" id="CHEBI:30616"/>
    </ligand>
</feature>
<feature type="domain" description="Fido" evidence="4">
    <location>
        <begin position="104"/>
        <end position="241"/>
    </location>
</feature>
<evidence type="ECO:0000256" key="3">
    <source>
        <dbReference type="PIRSR" id="PIRSR640198-3"/>
    </source>
</evidence>
<keyword evidence="2" id="KW-0067">ATP-binding</keyword>
<dbReference type="SUPFAM" id="SSF140931">
    <property type="entry name" value="Fic-like"/>
    <property type="match status" value="1"/>
</dbReference>
<dbReference type="Gene3D" id="1.10.3290.10">
    <property type="entry name" value="Fido-like domain"/>
    <property type="match status" value="1"/>
</dbReference>